<feature type="compositionally biased region" description="Polar residues" evidence="1">
    <location>
        <begin position="131"/>
        <end position="141"/>
    </location>
</feature>
<feature type="region of interest" description="Disordered" evidence="1">
    <location>
        <begin position="131"/>
        <end position="217"/>
    </location>
</feature>
<comment type="caution">
    <text evidence="3">The sequence shown here is derived from an EMBL/GenBank/DDBJ whole genome shotgun (WGS) entry which is preliminary data.</text>
</comment>
<sequence>MSALYPNGTNSSFPPTDSNVSSAMIISFEVVFSVAIFGIIIACYFVGIRRRKRLREARSREYDTMVERALTRQQEQPRPFSHHQAADSSSTLDSYFNHRPPPYSPPTADDPSCQRLSERDVSRLSQAMLTNHINQQSNSSHLPRYNDLIRNNENNNNDDHHQHQHQRQLHEHASSLSPTTSIQIPPMAITRPFHSSSTPADPPRTETDLISPKLPQE</sequence>
<evidence type="ECO:0000256" key="2">
    <source>
        <dbReference type="SAM" id="Phobius"/>
    </source>
</evidence>
<organism evidence="3 4">
    <name type="scientific">Absidia repens</name>
    <dbReference type="NCBI Taxonomy" id="90262"/>
    <lineage>
        <taxon>Eukaryota</taxon>
        <taxon>Fungi</taxon>
        <taxon>Fungi incertae sedis</taxon>
        <taxon>Mucoromycota</taxon>
        <taxon>Mucoromycotina</taxon>
        <taxon>Mucoromycetes</taxon>
        <taxon>Mucorales</taxon>
        <taxon>Cunninghamellaceae</taxon>
        <taxon>Absidia</taxon>
    </lineage>
</organism>
<keyword evidence="2" id="KW-0472">Membrane</keyword>
<accession>A0A1X2IG34</accession>
<gene>
    <name evidence="3" type="ORF">BCR42DRAFT_452019</name>
</gene>
<name>A0A1X2IG34_9FUNG</name>
<dbReference type="OrthoDB" id="10530695at2759"/>
<feature type="region of interest" description="Disordered" evidence="1">
    <location>
        <begin position="71"/>
        <end position="117"/>
    </location>
</feature>
<dbReference type="AlphaFoldDB" id="A0A1X2IG34"/>
<keyword evidence="2" id="KW-0812">Transmembrane</keyword>
<keyword evidence="2" id="KW-1133">Transmembrane helix</keyword>
<protein>
    <submittedName>
        <fullName evidence="3">Uncharacterized protein</fullName>
    </submittedName>
</protein>
<keyword evidence="4" id="KW-1185">Reference proteome</keyword>
<evidence type="ECO:0000256" key="1">
    <source>
        <dbReference type="SAM" id="MobiDB-lite"/>
    </source>
</evidence>
<proteinExistence type="predicted"/>
<evidence type="ECO:0000313" key="3">
    <source>
        <dbReference type="EMBL" id="ORZ15152.1"/>
    </source>
</evidence>
<dbReference type="EMBL" id="MCGE01000013">
    <property type="protein sequence ID" value="ORZ15152.1"/>
    <property type="molecule type" value="Genomic_DNA"/>
</dbReference>
<reference evidence="3 4" key="1">
    <citation type="submission" date="2016-07" db="EMBL/GenBank/DDBJ databases">
        <title>Pervasive Adenine N6-methylation of Active Genes in Fungi.</title>
        <authorList>
            <consortium name="DOE Joint Genome Institute"/>
            <person name="Mondo S.J."/>
            <person name="Dannebaum R.O."/>
            <person name="Kuo R.C."/>
            <person name="Labutti K."/>
            <person name="Haridas S."/>
            <person name="Kuo A."/>
            <person name="Salamov A."/>
            <person name="Ahrendt S.R."/>
            <person name="Lipzen A."/>
            <person name="Sullivan W."/>
            <person name="Andreopoulos W.B."/>
            <person name="Clum A."/>
            <person name="Lindquist E."/>
            <person name="Daum C."/>
            <person name="Ramamoorthy G.K."/>
            <person name="Gryganskyi A."/>
            <person name="Culley D."/>
            <person name="Magnuson J.K."/>
            <person name="James T.Y."/>
            <person name="O'Malley M.A."/>
            <person name="Stajich J.E."/>
            <person name="Spatafora J.W."/>
            <person name="Visel A."/>
            <person name="Grigoriev I.V."/>
        </authorList>
    </citation>
    <scope>NUCLEOTIDE SEQUENCE [LARGE SCALE GENOMIC DNA]</scope>
    <source>
        <strain evidence="3 4">NRRL 1336</strain>
    </source>
</reference>
<dbReference type="Proteomes" id="UP000193560">
    <property type="component" value="Unassembled WGS sequence"/>
</dbReference>
<feature type="compositionally biased region" description="Polar residues" evidence="1">
    <location>
        <begin position="174"/>
        <end position="183"/>
    </location>
</feature>
<feature type="transmembrane region" description="Helical" evidence="2">
    <location>
        <begin position="20"/>
        <end position="46"/>
    </location>
</feature>
<evidence type="ECO:0000313" key="4">
    <source>
        <dbReference type="Proteomes" id="UP000193560"/>
    </source>
</evidence>